<organism evidence="1 2">
    <name type="scientific">Eufriesea mexicana</name>
    <dbReference type="NCBI Taxonomy" id="516756"/>
    <lineage>
        <taxon>Eukaryota</taxon>
        <taxon>Metazoa</taxon>
        <taxon>Ecdysozoa</taxon>
        <taxon>Arthropoda</taxon>
        <taxon>Hexapoda</taxon>
        <taxon>Insecta</taxon>
        <taxon>Pterygota</taxon>
        <taxon>Neoptera</taxon>
        <taxon>Endopterygota</taxon>
        <taxon>Hymenoptera</taxon>
        <taxon>Apocrita</taxon>
        <taxon>Aculeata</taxon>
        <taxon>Apoidea</taxon>
        <taxon>Anthophila</taxon>
        <taxon>Apidae</taxon>
        <taxon>Eufriesea</taxon>
    </lineage>
</organism>
<proteinExistence type="predicted"/>
<dbReference type="AlphaFoldDB" id="A0A310SPV8"/>
<name>A0A310SPV8_9HYME</name>
<dbReference type="Proteomes" id="UP000250275">
    <property type="component" value="Unassembled WGS sequence"/>
</dbReference>
<evidence type="ECO:0000313" key="1">
    <source>
        <dbReference type="EMBL" id="OAD57968.1"/>
    </source>
</evidence>
<protein>
    <submittedName>
        <fullName evidence="1">Uncharacterized protein</fullName>
    </submittedName>
</protein>
<gene>
    <name evidence="1" type="ORF">WN48_00934</name>
</gene>
<sequence>MVGSDTRWNVGGTRSDYRFNVTNNVRGVFIWMASPCIGIYVTSRNHQASQFSKQD</sequence>
<reference evidence="1 2" key="1">
    <citation type="submission" date="2015-07" db="EMBL/GenBank/DDBJ databases">
        <title>The genome of Eufriesea mexicana.</title>
        <authorList>
            <person name="Pan H."/>
            <person name="Kapheim K."/>
        </authorList>
    </citation>
    <scope>NUCLEOTIDE SEQUENCE [LARGE SCALE GENOMIC DNA]</scope>
    <source>
        <strain evidence="1">0111107269</strain>
        <tissue evidence="1">Whole body</tissue>
    </source>
</reference>
<accession>A0A310SPV8</accession>
<dbReference type="EMBL" id="KQ761221">
    <property type="protein sequence ID" value="OAD57968.1"/>
    <property type="molecule type" value="Genomic_DNA"/>
</dbReference>
<evidence type="ECO:0000313" key="2">
    <source>
        <dbReference type="Proteomes" id="UP000250275"/>
    </source>
</evidence>
<keyword evidence="2" id="KW-1185">Reference proteome</keyword>